<feature type="region of interest" description="Disordered" evidence="1">
    <location>
        <begin position="118"/>
        <end position="146"/>
    </location>
</feature>
<comment type="caution">
    <text evidence="2">The sequence shown here is derived from an EMBL/GenBank/DDBJ whole genome shotgun (WGS) entry which is preliminary data.</text>
</comment>
<dbReference type="AlphaFoldDB" id="A0A9W8TTH9"/>
<sequence>MRRCFRTATGQEKITEFRDYSPIDHTVAIAYQNGTGSGPAELAGCRYRLHFGEYYQTSRWNKAVIENMLELVAIEKEQYKLEGELGIDVLRAMIWDFIKQAQCSWSSLNVRLTDEGRAETKDQARTRANDYRERRSNDSRLNSRKHQKFVRRRDGVKLVLQESELLSLSNLDRAKYQRAKDVLDKLGVEGQSSEEESDSEPGVLKVTVPHYRRRVVTEMMKDLDLRVKEVTDSVARQSGKRILPRPTHIRQRIERKSERTVRKGLPRSLYHHRFLARLPVAVLEDLKINNKEITGFDQWALAMQADSDSDEDI</sequence>
<reference evidence="2 3" key="1">
    <citation type="journal article" date="2023" name="Proc. Natl. Acad. Sci. U.S.A.">
        <title>A global phylogenomic analysis of the shiitake genus Lentinula.</title>
        <authorList>
            <person name="Sierra-Patev S."/>
            <person name="Min B."/>
            <person name="Naranjo-Ortiz M."/>
            <person name="Looney B."/>
            <person name="Konkel Z."/>
            <person name="Slot J.C."/>
            <person name="Sakamoto Y."/>
            <person name="Steenwyk J.L."/>
            <person name="Rokas A."/>
            <person name="Carro J."/>
            <person name="Camarero S."/>
            <person name="Ferreira P."/>
            <person name="Molpeceres G."/>
            <person name="Ruiz-Duenas F.J."/>
            <person name="Serrano A."/>
            <person name="Henrissat B."/>
            <person name="Drula E."/>
            <person name="Hughes K.W."/>
            <person name="Mata J.L."/>
            <person name="Ishikawa N.K."/>
            <person name="Vargas-Isla R."/>
            <person name="Ushijima S."/>
            <person name="Smith C.A."/>
            <person name="Donoghue J."/>
            <person name="Ahrendt S."/>
            <person name="Andreopoulos W."/>
            <person name="He G."/>
            <person name="LaButti K."/>
            <person name="Lipzen A."/>
            <person name="Ng V."/>
            <person name="Riley R."/>
            <person name="Sandor L."/>
            <person name="Barry K."/>
            <person name="Martinez A.T."/>
            <person name="Xiao Y."/>
            <person name="Gibbons J.G."/>
            <person name="Terashima K."/>
            <person name="Grigoriev I.V."/>
            <person name="Hibbett D."/>
        </authorList>
    </citation>
    <scope>NUCLEOTIDE SEQUENCE [LARGE SCALE GENOMIC DNA]</scope>
    <source>
        <strain evidence="2 3">TFB7810</strain>
    </source>
</reference>
<proteinExistence type="predicted"/>
<feature type="compositionally biased region" description="Basic and acidic residues" evidence="1">
    <location>
        <begin position="118"/>
        <end position="138"/>
    </location>
</feature>
<keyword evidence="3" id="KW-1185">Reference proteome</keyword>
<protein>
    <submittedName>
        <fullName evidence="2">Uncharacterized protein</fullName>
    </submittedName>
</protein>
<dbReference type="EMBL" id="JANVFU010000016">
    <property type="protein sequence ID" value="KAJ3739976.1"/>
    <property type="molecule type" value="Genomic_DNA"/>
</dbReference>
<evidence type="ECO:0000313" key="3">
    <source>
        <dbReference type="Proteomes" id="UP001142393"/>
    </source>
</evidence>
<gene>
    <name evidence="2" type="ORF">DFH05DRAFT_1406242</name>
</gene>
<evidence type="ECO:0000256" key="1">
    <source>
        <dbReference type="SAM" id="MobiDB-lite"/>
    </source>
</evidence>
<accession>A0A9W8TTH9</accession>
<evidence type="ECO:0000313" key="2">
    <source>
        <dbReference type="EMBL" id="KAJ3739976.1"/>
    </source>
</evidence>
<dbReference type="Proteomes" id="UP001142393">
    <property type="component" value="Unassembled WGS sequence"/>
</dbReference>
<name>A0A9W8TTH9_9AGAR</name>
<organism evidence="2 3">
    <name type="scientific">Lentinula detonsa</name>
    <dbReference type="NCBI Taxonomy" id="2804962"/>
    <lineage>
        <taxon>Eukaryota</taxon>
        <taxon>Fungi</taxon>
        <taxon>Dikarya</taxon>
        <taxon>Basidiomycota</taxon>
        <taxon>Agaricomycotina</taxon>
        <taxon>Agaricomycetes</taxon>
        <taxon>Agaricomycetidae</taxon>
        <taxon>Agaricales</taxon>
        <taxon>Marasmiineae</taxon>
        <taxon>Omphalotaceae</taxon>
        <taxon>Lentinula</taxon>
    </lineage>
</organism>